<evidence type="ECO:0000256" key="8">
    <source>
        <dbReference type="SAM" id="Phobius"/>
    </source>
</evidence>
<dbReference type="InterPro" id="IPR037294">
    <property type="entry name" value="ABC_BtuC-like"/>
</dbReference>
<feature type="transmembrane region" description="Helical" evidence="8">
    <location>
        <begin position="131"/>
        <end position="148"/>
    </location>
</feature>
<evidence type="ECO:0000256" key="6">
    <source>
        <dbReference type="ARBA" id="ARBA00022989"/>
    </source>
</evidence>
<evidence type="ECO:0000256" key="3">
    <source>
        <dbReference type="ARBA" id="ARBA00022448"/>
    </source>
</evidence>
<dbReference type="PANTHER" id="PTHR30472:SF24">
    <property type="entry name" value="FERRIC ENTEROBACTIN TRANSPORT SYSTEM PERMEASE PROTEIN FEPG"/>
    <property type="match status" value="1"/>
</dbReference>
<dbReference type="SUPFAM" id="SSF81345">
    <property type="entry name" value="ABC transporter involved in vitamin B12 uptake, BtuC"/>
    <property type="match status" value="1"/>
</dbReference>
<evidence type="ECO:0000313" key="10">
    <source>
        <dbReference type="Proteomes" id="UP000198415"/>
    </source>
</evidence>
<comment type="subcellular location">
    <subcellularLocation>
        <location evidence="1">Cell membrane</location>
        <topology evidence="1">Multi-pass membrane protein</topology>
    </subcellularLocation>
</comment>
<sequence length="344" mass="35240">MSRRLTFRAPGIALRLDARTLWVSGALLLAALAAVTLTVVAVGIRLPLADIAEILRGGGRRADRFVLLDLRLPRVCLGLLTGAALAVSGAVFQSLSRNPLGSPDIVGFTTGSATGAVLAIVVFGAGPVGSAFAAVVGGIATALIVYGLTARGGGSVRRLVLVGIGIAAMLVAVNSYLISRARLDAAQSAAVWLVGTLNGRTWDYVRLLGIALAILTPPLLLLSRRLQMLAMGEDSARSLGVPVAGSRLSLMVLAVAICAVSTAATGPVAFVALAAPQVTRRLTRSPRVQLLPAAITGALLMVLSDFIAQRILAPAQLPVGVVTGAVGGAYLAWLLSVQWRKGNG</sequence>
<dbReference type="Gene3D" id="1.10.3470.10">
    <property type="entry name" value="ABC transporter involved in vitamin B12 uptake, BtuC"/>
    <property type="match status" value="1"/>
</dbReference>
<keyword evidence="6 8" id="KW-1133">Transmembrane helix</keyword>
<feature type="transmembrane region" description="Helical" evidence="8">
    <location>
        <begin position="248"/>
        <end position="270"/>
    </location>
</feature>
<dbReference type="EMBL" id="FZNR01000005">
    <property type="protein sequence ID" value="SNR74480.1"/>
    <property type="molecule type" value="Genomic_DNA"/>
</dbReference>
<feature type="transmembrane region" description="Helical" evidence="8">
    <location>
        <begin position="72"/>
        <end position="93"/>
    </location>
</feature>
<dbReference type="CDD" id="cd06550">
    <property type="entry name" value="TM_ABC_iron-siderophores_like"/>
    <property type="match status" value="1"/>
</dbReference>
<dbReference type="GO" id="GO:0005886">
    <property type="term" value="C:plasma membrane"/>
    <property type="evidence" value="ECO:0007669"/>
    <property type="project" value="UniProtKB-SubCell"/>
</dbReference>
<feature type="transmembrane region" description="Helical" evidence="8">
    <location>
        <begin position="204"/>
        <end position="222"/>
    </location>
</feature>
<feature type="transmembrane region" description="Helical" evidence="8">
    <location>
        <begin position="160"/>
        <end position="178"/>
    </location>
</feature>
<feature type="transmembrane region" description="Helical" evidence="8">
    <location>
        <begin position="315"/>
        <end position="335"/>
    </location>
</feature>
<feature type="transmembrane region" description="Helical" evidence="8">
    <location>
        <begin position="105"/>
        <end position="125"/>
    </location>
</feature>
<keyword evidence="3" id="KW-0813">Transport</keyword>
<evidence type="ECO:0000256" key="1">
    <source>
        <dbReference type="ARBA" id="ARBA00004651"/>
    </source>
</evidence>
<feature type="transmembrane region" description="Helical" evidence="8">
    <location>
        <begin position="21"/>
        <end position="44"/>
    </location>
</feature>
<feature type="transmembrane region" description="Helical" evidence="8">
    <location>
        <begin position="290"/>
        <end position="308"/>
    </location>
</feature>
<evidence type="ECO:0000256" key="7">
    <source>
        <dbReference type="ARBA" id="ARBA00023136"/>
    </source>
</evidence>
<reference evidence="9 10" key="1">
    <citation type="submission" date="2017-06" db="EMBL/GenBank/DDBJ databases">
        <authorList>
            <person name="Kim H.J."/>
            <person name="Triplett B.A."/>
        </authorList>
    </citation>
    <scope>NUCLEOTIDE SEQUENCE [LARGE SCALE GENOMIC DNA]</scope>
    <source>
        <strain evidence="9 10">DSM 43151</strain>
    </source>
</reference>
<dbReference type="RefSeq" id="WP_218827166.1">
    <property type="nucleotide sequence ID" value="NZ_BOMU01000035.1"/>
</dbReference>
<dbReference type="Pfam" id="PF01032">
    <property type="entry name" value="FecCD"/>
    <property type="match status" value="1"/>
</dbReference>
<dbReference type="AlphaFoldDB" id="A0A238YTT8"/>
<protein>
    <submittedName>
        <fullName evidence="9">Iron complex transport system permease protein</fullName>
    </submittedName>
</protein>
<evidence type="ECO:0000256" key="5">
    <source>
        <dbReference type="ARBA" id="ARBA00022692"/>
    </source>
</evidence>
<dbReference type="GO" id="GO:0022857">
    <property type="term" value="F:transmembrane transporter activity"/>
    <property type="evidence" value="ECO:0007669"/>
    <property type="project" value="InterPro"/>
</dbReference>
<accession>A0A238YTT8</accession>
<dbReference type="PANTHER" id="PTHR30472">
    <property type="entry name" value="FERRIC ENTEROBACTIN TRANSPORT SYSTEM PERMEASE PROTEIN"/>
    <property type="match status" value="1"/>
</dbReference>
<keyword evidence="10" id="KW-1185">Reference proteome</keyword>
<organism evidence="9 10">
    <name type="scientific">Actinoplanes regularis</name>
    <dbReference type="NCBI Taxonomy" id="52697"/>
    <lineage>
        <taxon>Bacteria</taxon>
        <taxon>Bacillati</taxon>
        <taxon>Actinomycetota</taxon>
        <taxon>Actinomycetes</taxon>
        <taxon>Micromonosporales</taxon>
        <taxon>Micromonosporaceae</taxon>
        <taxon>Actinoplanes</taxon>
    </lineage>
</organism>
<keyword evidence="5 8" id="KW-0812">Transmembrane</keyword>
<dbReference type="GO" id="GO:0033214">
    <property type="term" value="P:siderophore-iron import into cell"/>
    <property type="evidence" value="ECO:0007669"/>
    <property type="project" value="TreeGrafter"/>
</dbReference>
<proteinExistence type="inferred from homology"/>
<dbReference type="Proteomes" id="UP000198415">
    <property type="component" value="Unassembled WGS sequence"/>
</dbReference>
<evidence type="ECO:0000313" key="9">
    <source>
        <dbReference type="EMBL" id="SNR74480.1"/>
    </source>
</evidence>
<evidence type="ECO:0000256" key="2">
    <source>
        <dbReference type="ARBA" id="ARBA00007935"/>
    </source>
</evidence>
<dbReference type="InterPro" id="IPR000522">
    <property type="entry name" value="ABC_transptr_permease_BtuC"/>
</dbReference>
<comment type="similarity">
    <text evidence="2">Belongs to the binding-protein-dependent transport system permease family. FecCD subfamily.</text>
</comment>
<gene>
    <name evidence="9" type="ORF">SAMN06264365_105179</name>
</gene>
<name>A0A238YTT8_9ACTN</name>
<keyword evidence="7 8" id="KW-0472">Membrane</keyword>
<evidence type="ECO:0000256" key="4">
    <source>
        <dbReference type="ARBA" id="ARBA00022475"/>
    </source>
</evidence>
<keyword evidence="4" id="KW-1003">Cell membrane</keyword>